<dbReference type="GO" id="GO:0005886">
    <property type="term" value="C:plasma membrane"/>
    <property type="evidence" value="ECO:0007669"/>
    <property type="project" value="UniProtKB-SubCell"/>
</dbReference>
<evidence type="ECO:0000256" key="5">
    <source>
        <dbReference type="ARBA" id="ARBA00022519"/>
    </source>
</evidence>
<dbReference type="Gene3D" id="1.20.58.340">
    <property type="entry name" value="Magnesium transport protein CorA, transmembrane region"/>
    <property type="match status" value="2"/>
</dbReference>
<dbReference type="GO" id="GO:0015087">
    <property type="term" value="F:cobalt ion transmembrane transporter activity"/>
    <property type="evidence" value="ECO:0007669"/>
    <property type="project" value="TreeGrafter"/>
</dbReference>
<evidence type="ECO:0000256" key="3">
    <source>
        <dbReference type="ARBA" id="ARBA00022448"/>
    </source>
</evidence>
<evidence type="ECO:0000256" key="2">
    <source>
        <dbReference type="ARBA" id="ARBA00009765"/>
    </source>
</evidence>
<evidence type="ECO:0000313" key="12">
    <source>
        <dbReference type="EMBL" id="TLU64315.1"/>
    </source>
</evidence>
<comment type="caution">
    <text evidence="12">The sequence shown here is derived from an EMBL/GenBank/DDBJ whole genome shotgun (WGS) entry which is preliminary data.</text>
</comment>
<keyword evidence="9" id="KW-0406">Ion transport</keyword>
<dbReference type="SUPFAM" id="SSF143865">
    <property type="entry name" value="CorA soluble domain-like"/>
    <property type="match status" value="1"/>
</dbReference>
<keyword evidence="13" id="KW-1185">Reference proteome</keyword>
<dbReference type="Proteomes" id="UP000307790">
    <property type="component" value="Unassembled WGS sequence"/>
</dbReference>
<dbReference type="GO" id="GO:0015095">
    <property type="term" value="F:magnesium ion transmembrane transporter activity"/>
    <property type="evidence" value="ECO:0007669"/>
    <property type="project" value="TreeGrafter"/>
</dbReference>
<evidence type="ECO:0000256" key="8">
    <source>
        <dbReference type="ARBA" id="ARBA00022989"/>
    </source>
</evidence>
<organism evidence="12 13">
    <name type="scientific">Thalassotalea litorea</name>
    <dbReference type="NCBI Taxonomy" id="2020715"/>
    <lineage>
        <taxon>Bacteria</taxon>
        <taxon>Pseudomonadati</taxon>
        <taxon>Pseudomonadota</taxon>
        <taxon>Gammaproteobacteria</taxon>
        <taxon>Alteromonadales</taxon>
        <taxon>Colwelliaceae</taxon>
        <taxon>Thalassotalea</taxon>
    </lineage>
</organism>
<dbReference type="PANTHER" id="PTHR46494">
    <property type="entry name" value="CORA FAMILY METAL ION TRANSPORTER (EUROFUNG)"/>
    <property type="match status" value="1"/>
</dbReference>
<evidence type="ECO:0000256" key="6">
    <source>
        <dbReference type="ARBA" id="ARBA00022692"/>
    </source>
</evidence>
<keyword evidence="6 11" id="KW-0812">Transmembrane</keyword>
<dbReference type="OrthoDB" id="9803484at2"/>
<evidence type="ECO:0000313" key="13">
    <source>
        <dbReference type="Proteomes" id="UP000307790"/>
    </source>
</evidence>
<name>A0A5R9IFK0_9GAMM</name>
<proteinExistence type="inferred from homology"/>
<dbReference type="SUPFAM" id="SSF144083">
    <property type="entry name" value="Magnesium transport protein CorA, transmembrane region"/>
    <property type="match status" value="1"/>
</dbReference>
<evidence type="ECO:0000256" key="4">
    <source>
        <dbReference type="ARBA" id="ARBA00022475"/>
    </source>
</evidence>
<dbReference type="PANTHER" id="PTHR46494:SF3">
    <property type="entry name" value="ZINC TRANSPORT PROTEIN ZNTB"/>
    <property type="match status" value="1"/>
</dbReference>
<evidence type="ECO:0000256" key="10">
    <source>
        <dbReference type="ARBA" id="ARBA00023136"/>
    </source>
</evidence>
<keyword evidence="10 11" id="KW-0472">Membrane</keyword>
<sequence length="317" mass="35773">MTTVPIEEYDFDLRTQKRRDPDKVDTELKRRWLHLNYANLTNVEQLQDFPLDSVIADALLSEETRPRAQLLENGILLSLRGINLAKNSKPEDMVSVRVFITKDSVLSTGRRKLVALDNIAIALDSNAGPNEPSAWLCTLIANLTDNMAGTVHFIEDTLSGFEDLAIENKETAFQSELANLRRQIIAIRRYLGPQRDALLTLLSDKNKFIDAEHKIEIRESLNHLQLYIEELDLCKERANVLQEEINVNLGQTMNNRMYVLSIVAAIFLPLGFLTGLLGINVGGMPGAENSSAFYLVCLFLLIIALLLTIILKKSRWL</sequence>
<evidence type="ECO:0000256" key="11">
    <source>
        <dbReference type="SAM" id="Phobius"/>
    </source>
</evidence>
<keyword evidence="7" id="KW-0862">Zinc</keyword>
<gene>
    <name evidence="12" type="ORF">FE810_11980</name>
</gene>
<keyword evidence="8 11" id="KW-1133">Transmembrane helix</keyword>
<dbReference type="GO" id="GO:0000287">
    <property type="term" value="F:magnesium ion binding"/>
    <property type="evidence" value="ECO:0007669"/>
    <property type="project" value="TreeGrafter"/>
</dbReference>
<dbReference type="InterPro" id="IPR045863">
    <property type="entry name" value="CorA_TM1_TM2"/>
</dbReference>
<comment type="similarity">
    <text evidence="2">Belongs to the CorA metal ion transporter (MIT) (TC 1.A.35) family.</text>
</comment>
<comment type="subcellular location">
    <subcellularLocation>
        <location evidence="1">Cell membrane</location>
        <topology evidence="1">Multi-pass membrane protein</topology>
    </subcellularLocation>
</comment>
<feature type="transmembrane region" description="Helical" evidence="11">
    <location>
        <begin position="291"/>
        <end position="311"/>
    </location>
</feature>
<dbReference type="Gene3D" id="3.30.460.20">
    <property type="entry name" value="CorA soluble domain-like"/>
    <property type="match status" value="1"/>
</dbReference>
<keyword evidence="5" id="KW-0997">Cell inner membrane</keyword>
<dbReference type="GO" id="GO:0050897">
    <property type="term" value="F:cobalt ion binding"/>
    <property type="evidence" value="ECO:0007669"/>
    <property type="project" value="TreeGrafter"/>
</dbReference>
<keyword evidence="4" id="KW-1003">Cell membrane</keyword>
<dbReference type="AlphaFoldDB" id="A0A5R9IFK0"/>
<dbReference type="RefSeq" id="WP_138320298.1">
    <property type="nucleotide sequence ID" value="NZ_VCBC01000011.1"/>
</dbReference>
<dbReference type="InterPro" id="IPR002523">
    <property type="entry name" value="MgTranspt_CorA/ZnTranspt_ZntB"/>
</dbReference>
<feature type="transmembrane region" description="Helical" evidence="11">
    <location>
        <begin position="258"/>
        <end position="279"/>
    </location>
</feature>
<reference evidence="12 13" key="1">
    <citation type="submission" date="2019-05" db="EMBL/GenBank/DDBJ databases">
        <title>Genome sequences of Thalassotalea litorea 1K03283.</title>
        <authorList>
            <person name="Zhang D."/>
        </authorList>
    </citation>
    <scope>NUCLEOTIDE SEQUENCE [LARGE SCALE GENOMIC DNA]</scope>
    <source>
        <strain evidence="12 13">MCCC 1K03283</strain>
    </source>
</reference>
<evidence type="ECO:0000256" key="1">
    <source>
        <dbReference type="ARBA" id="ARBA00004651"/>
    </source>
</evidence>
<evidence type="ECO:0000256" key="9">
    <source>
        <dbReference type="ARBA" id="ARBA00023065"/>
    </source>
</evidence>
<protein>
    <submittedName>
        <fullName evidence="12">Zinc transporter ZntB</fullName>
    </submittedName>
</protein>
<evidence type="ECO:0000256" key="7">
    <source>
        <dbReference type="ARBA" id="ARBA00022833"/>
    </source>
</evidence>
<keyword evidence="3" id="KW-0813">Transport</keyword>
<dbReference type="InterPro" id="IPR045861">
    <property type="entry name" value="CorA_cytoplasmic_dom"/>
</dbReference>
<dbReference type="Pfam" id="PF01544">
    <property type="entry name" value="CorA"/>
    <property type="match status" value="1"/>
</dbReference>
<dbReference type="EMBL" id="VCBC01000011">
    <property type="protein sequence ID" value="TLU64315.1"/>
    <property type="molecule type" value="Genomic_DNA"/>
</dbReference>
<accession>A0A5R9IFK0</accession>
<dbReference type="CDD" id="cd12833">
    <property type="entry name" value="ZntB-like_1"/>
    <property type="match status" value="1"/>
</dbReference>